<reference evidence="1 2" key="1">
    <citation type="submission" date="2013-04" db="EMBL/GenBank/DDBJ databases">
        <title>Zunongwangia sp. 22II14-10F7 Genome Sequencing.</title>
        <authorList>
            <person name="Lai Q."/>
            <person name="Shao Z."/>
        </authorList>
    </citation>
    <scope>NUCLEOTIDE SEQUENCE [LARGE SCALE GENOMIC DNA]</scope>
    <source>
        <strain evidence="1 2">22II14-10F7</strain>
    </source>
</reference>
<sequence length="170" mass="19881">MKFITTTLLFLTSFVLKAQKCDCEGLIDWQSDRIINVMGNPGGQLIAQLQNDQKKENFLIFKVLDVNKNYLKVIIEKSFDSNPITGWIKKSKDVGFYARNYEPEGKLKFYSKPDFDSKVKMELHEYSPDFYQILDCKNRWANAKLNYKNKTYKGWIEPDMQCGSPYTICN</sequence>
<proteinExistence type="predicted"/>
<gene>
    <name evidence="1" type="ORF">IIF7_03451</name>
</gene>
<organism evidence="1 2">
    <name type="scientific">Zunongwangia atlantica 22II14-10F7</name>
    <dbReference type="NCBI Taxonomy" id="1185767"/>
    <lineage>
        <taxon>Bacteria</taxon>
        <taxon>Pseudomonadati</taxon>
        <taxon>Bacteroidota</taxon>
        <taxon>Flavobacteriia</taxon>
        <taxon>Flavobacteriales</taxon>
        <taxon>Flavobacteriaceae</taxon>
        <taxon>Zunongwangia</taxon>
    </lineage>
</organism>
<dbReference type="AlphaFoldDB" id="A0A1Y1T7L2"/>
<dbReference type="EMBL" id="ARYN01000002">
    <property type="protein sequence ID" value="ORL47040.1"/>
    <property type="molecule type" value="Genomic_DNA"/>
</dbReference>
<evidence type="ECO:0000313" key="1">
    <source>
        <dbReference type="EMBL" id="ORL47040.1"/>
    </source>
</evidence>
<keyword evidence="2" id="KW-1185">Reference proteome</keyword>
<evidence type="ECO:0000313" key="2">
    <source>
        <dbReference type="Proteomes" id="UP000192746"/>
    </source>
</evidence>
<dbReference type="OrthoDB" id="7054664at2"/>
<dbReference type="RefSeq" id="WP_084840274.1">
    <property type="nucleotide sequence ID" value="NZ_ARYN01000002.1"/>
</dbReference>
<protein>
    <submittedName>
        <fullName evidence="1">Uncharacterized protein</fullName>
    </submittedName>
</protein>
<accession>A0A1Y1T7L2</accession>
<dbReference type="Proteomes" id="UP000192746">
    <property type="component" value="Unassembled WGS sequence"/>
</dbReference>
<comment type="caution">
    <text evidence="1">The sequence shown here is derived from an EMBL/GenBank/DDBJ whole genome shotgun (WGS) entry which is preliminary data.</text>
</comment>
<name>A0A1Y1T7L2_9FLAO</name>